<dbReference type="PANTHER" id="PTHR30506:SF3">
    <property type="entry name" value="UPF0126 INNER MEMBRANE PROTEIN YADS-RELATED"/>
    <property type="match status" value="1"/>
</dbReference>
<dbReference type="GO" id="GO:0005886">
    <property type="term" value="C:plasma membrane"/>
    <property type="evidence" value="ECO:0007669"/>
    <property type="project" value="UniProtKB-SubCell"/>
</dbReference>
<dbReference type="STRING" id="83767.SAMN05660652_03685"/>
<dbReference type="AlphaFoldDB" id="A0A1G8LRC4"/>
<feature type="transmembrane region" description="Helical" evidence="7">
    <location>
        <begin position="116"/>
        <end position="137"/>
    </location>
</feature>
<dbReference type="PANTHER" id="PTHR30506">
    <property type="entry name" value="INNER MEMBRANE PROTEIN"/>
    <property type="match status" value="1"/>
</dbReference>
<feature type="transmembrane region" description="Helical" evidence="7">
    <location>
        <begin position="64"/>
        <end position="82"/>
    </location>
</feature>
<comment type="similarity">
    <text evidence="2">Belongs to the UPF0126 family.</text>
</comment>
<evidence type="ECO:0000259" key="8">
    <source>
        <dbReference type="Pfam" id="PF03458"/>
    </source>
</evidence>
<keyword evidence="4 7" id="KW-0812">Transmembrane</keyword>
<feature type="domain" description="Glycine transporter" evidence="8">
    <location>
        <begin position="92"/>
        <end position="165"/>
    </location>
</feature>
<evidence type="ECO:0000256" key="6">
    <source>
        <dbReference type="ARBA" id="ARBA00023136"/>
    </source>
</evidence>
<feature type="transmembrane region" description="Helical" evidence="7">
    <location>
        <begin position="89"/>
        <end position="110"/>
    </location>
</feature>
<feature type="transmembrane region" description="Helical" evidence="7">
    <location>
        <begin position="149"/>
        <end position="170"/>
    </location>
</feature>
<keyword evidence="5 7" id="KW-1133">Transmembrane helix</keyword>
<dbReference type="RefSeq" id="WP_091939892.1">
    <property type="nucleotide sequence ID" value="NZ_FNCY01000022.1"/>
</dbReference>
<sequence>MDLLKFIEIIGVFASALAGLFEARRRDMDLVGLFVVALVAAFGGGTLRDLLLNRTPLFWIEHDGYAMAILGLSLIFALFPATRRFPPSALLIADALGLGFFSVAGAGYALELGSSLFIAAFMGTITGTFGGVLRDILCNELPSLFQRSHLYATCAFIGCYVYFALLYLAVPGDMAVWLAIVGITAFRLAAVRWNWVLPVSR</sequence>
<evidence type="ECO:0000256" key="1">
    <source>
        <dbReference type="ARBA" id="ARBA00004651"/>
    </source>
</evidence>
<evidence type="ECO:0000313" key="9">
    <source>
        <dbReference type="EMBL" id="SDI58165.1"/>
    </source>
</evidence>
<evidence type="ECO:0000256" key="4">
    <source>
        <dbReference type="ARBA" id="ARBA00022692"/>
    </source>
</evidence>
<keyword evidence="6 7" id="KW-0472">Membrane</keyword>
<feature type="domain" description="Glycine transporter" evidence="8">
    <location>
        <begin position="6"/>
        <end position="79"/>
    </location>
</feature>
<evidence type="ECO:0000256" key="2">
    <source>
        <dbReference type="ARBA" id="ARBA00008193"/>
    </source>
</evidence>
<dbReference type="Pfam" id="PF03458">
    <property type="entry name" value="Gly_transporter"/>
    <property type="match status" value="2"/>
</dbReference>
<feature type="transmembrane region" description="Helical" evidence="7">
    <location>
        <begin position="176"/>
        <end position="195"/>
    </location>
</feature>
<organism evidence="9 10">
    <name type="scientific">Propionivibrio dicarboxylicus</name>
    <dbReference type="NCBI Taxonomy" id="83767"/>
    <lineage>
        <taxon>Bacteria</taxon>
        <taxon>Pseudomonadati</taxon>
        <taxon>Pseudomonadota</taxon>
        <taxon>Betaproteobacteria</taxon>
        <taxon>Rhodocyclales</taxon>
        <taxon>Rhodocyclaceae</taxon>
        <taxon>Propionivibrio</taxon>
    </lineage>
</organism>
<dbReference type="OrthoDB" id="9791874at2"/>
<accession>A0A1G8LRC4</accession>
<evidence type="ECO:0000256" key="5">
    <source>
        <dbReference type="ARBA" id="ARBA00022989"/>
    </source>
</evidence>
<keyword evidence="3" id="KW-1003">Cell membrane</keyword>
<gene>
    <name evidence="9" type="ORF">SAMN05660652_03685</name>
</gene>
<dbReference type="InterPro" id="IPR005115">
    <property type="entry name" value="Gly_transporter"/>
</dbReference>
<dbReference type="Proteomes" id="UP000198607">
    <property type="component" value="Unassembled WGS sequence"/>
</dbReference>
<evidence type="ECO:0000256" key="7">
    <source>
        <dbReference type="SAM" id="Phobius"/>
    </source>
</evidence>
<comment type="subcellular location">
    <subcellularLocation>
        <location evidence="1">Cell membrane</location>
        <topology evidence="1">Multi-pass membrane protein</topology>
    </subcellularLocation>
</comment>
<proteinExistence type="inferred from homology"/>
<dbReference type="EMBL" id="FNCY01000022">
    <property type="protein sequence ID" value="SDI58165.1"/>
    <property type="molecule type" value="Genomic_DNA"/>
</dbReference>
<feature type="transmembrane region" description="Helical" evidence="7">
    <location>
        <begin position="6"/>
        <end position="23"/>
    </location>
</feature>
<protein>
    <submittedName>
        <fullName evidence="9">Uncharacterized membrane protein YeiH</fullName>
    </submittedName>
</protein>
<evidence type="ECO:0000256" key="3">
    <source>
        <dbReference type="ARBA" id="ARBA00022475"/>
    </source>
</evidence>
<reference evidence="9 10" key="1">
    <citation type="submission" date="2016-10" db="EMBL/GenBank/DDBJ databases">
        <authorList>
            <person name="de Groot N.N."/>
        </authorList>
    </citation>
    <scope>NUCLEOTIDE SEQUENCE [LARGE SCALE GENOMIC DNA]</scope>
    <source>
        <strain evidence="9 10">DSM 5885</strain>
    </source>
</reference>
<feature type="transmembrane region" description="Helical" evidence="7">
    <location>
        <begin position="30"/>
        <end position="52"/>
    </location>
</feature>
<name>A0A1G8LRC4_9RHOO</name>
<evidence type="ECO:0000313" key="10">
    <source>
        <dbReference type="Proteomes" id="UP000198607"/>
    </source>
</evidence>
<keyword evidence="10" id="KW-1185">Reference proteome</keyword>